<dbReference type="CDD" id="cd03221">
    <property type="entry name" value="ABCF_EF-3"/>
    <property type="match status" value="2"/>
</dbReference>
<keyword evidence="7" id="KW-0694">RNA-binding</keyword>
<dbReference type="SMART" id="SM00382">
    <property type="entry name" value="AAA"/>
    <property type="match status" value="2"/>
</dbReference>
<comment type="subcellular location">
    <subcellularLocation>
        <location evidence="7">Cytoplasm</location>
    </subcellularLocation>
    <text evidence="7">Associates with ribosomes and polysomes.</text>
</comment>
<dbReference type="Pfam" id="PF00005">
    <property type="entry name" value="ABC_tran"/>
    <property type="match status" value="2"/>
</dbReference>
<dbReference type="RefSeq" id="WP_311870225.1">
    <property type="nucleotide sequence ID" value="NZ_JAUZVT010000002.1"/>
</dbReference>
<keyword evidence="2 7" id="KW-0820">tRNA-binding</keyword>
<evidence type="ECO:0000259" key="8">
    <source>
        <dbReference type="PROSITE" id="PS50893"/>
    </source>
</evidence>
<keyword evidence="7" id="KW-0648">Protein biosynthesis</keyword>
<keyword evidence="6 7" id="KW-0810">Translation regulation</keyword>
<keyword evidence="7" id="KW-0378">Hydrolase</keyword>
<dbReference type="Proteomes" id="UP001262835">
    <property type="component" value="Unassembled WGS sequence"/>
</dbReference>
<comment type="catalytic activity">
    <reaction evidence="7">
        <text>ATP + H2O = ADP + phosphate + H(+)</text>
        <dbReference type="Rhea" id="RHEA:13065"/>
        <dbReference type="ChEBI" id="CHEBI:15377"/>
        <dbReference type="ChEBI" id="CHEBI:15378"/>
        <dbReference type="ChEBI" id="CHEBI:30616"/>
        <dbReference type="ChEBI" id="CHEBI:43474"/>
        <dbReference type="ChEBI" id="CHEBI:456216"/>
    </reaction>
</comment>
<dbReference type="SUPFAM" id="SSF52540">
    <property type="entry name" value="P-loop containing nucleoside triphosphate hydrolases"/>
    <property type="match status" value="2"/>
</dbReference>
<comment type="caution">
    <text evidence="7">Lacks conserved residue(s) required for the propagation of feature annotation.</text>
</comment>
<dbReference type="InterPro" id="IPR003439">
    <property type="entry name" value="ABC_transporter-like_ATP-bd"/>
</dbReference>
<comment type="subunit">
    <text evidence="7">Monomer. Probably contacts ribosomal proteins L1, L5, L33 and S7, the 16S and 23S rRNA and the P-site containing tRNA(fMet).</text>
</comment>
<dbReference type="EC" id="3.6.1.-" evidence="7"/>
<comment type="similarity">
    <text evidence="1 7">Belongs to the ABC transporter superfamily. ABCF family. Translational throttle EttA subfamily.</text>
</comment>
<evidence type="ECO:0000256" key="6">
    <source>
        <dbReference type="ARBA" id="ARBA00022845"/>
    </source>
</evidence>
<dbReference type="InterPro" id="IPR017871">
    <property type="entry name" value="ABC_transporter-like_CS"/>
</dbReference>
<dbReference type="EMBL" id="JAUZVT010000002">
    <property type="protein sequence ID" value="MDT3331217.1"/>
    <property type="molecule type" value="Genomic_DNA"/>
</dbReference>
<keyword evidence="7" id="KW-0963">Cytoplasm</keyword>
<evidence type="ECO:0000256" key="7">
    <source>
        <dbReference type="HAMAP-Rule" id="MF_00847"/>
    </source>
</evidence>
<reference evidence="9 10" key="1">
    <citation type="submission" date="2023-08" db="EMBL/GenBank/DDBJ databases">
        <title>Microbacterium aquilitoris sp. nov. and Microbacterium gwkjibeachense sp. nov., isolated from beach.</title>
        <authorList>
            <person name="Lee S.D."/>
            <person name="Yang H."/>
            <person name="Kim I."/>
        </authorList>
    </citation>
    <scope>NUCLEOTIDE SEQUENCE [LARGE SCALE GENOMIC DNA]</scope>
    <source>
        <strain evidence="9 10">KSW-18</strain>
    </source>
</reference>
<evidence type="ECO:0000313" key="10">
    <source>
        <dbReference type="Proteomes" id="UP001262835"/>
    </source>
</evidence>
<comment type="domain">
    <text evidence="7">The P-site tRNA interaction motif (PtIM domain) probably interacts with the P-site tRNA(fMet) as well as the 23S rRNA.</text>
</comment>
<dbReference type="HAMAP" id="MF_00847">
    <property type="entry name" value="EttA"/>
    <property type="match status" value="1"/>
</dbReference>
<comment type="function">
    <text evidence="7">A translation factor that gates the progression of the 70S ribosomal initiation complex (IC, containing tRNA(fMet) in the P-site) into the translation elongation cycle by using a mechanism sensitive to the ATP/ADP ratio. Binds to the 70S ribosome E-site where it modulates the state of the translating ribosome during subunit translocation. ATP hydrolysis probably frees it from the ribosome, which can enter the elongation phase.</text>
</comment>
<feature type="domain" description="ABC transporter" evidence="8">
    <location>
        <begin position="323"/>
        <end position="540"/>
    </location>
</feature>
<dbReference type="InterPro" id="IPR027417">
    <property type="entry name" value="P-loop_NTPase"/>
</dbReference>
<evidence type="ECO:0000256" key="2">
    <source>
        <dbReference type="ARBA" id="ARBA00022555"/>
    </source>
</evidence>
<dbReference type="InterPro" id="IPR003593">
    <property type="entry name" value="AAA+_ATPase"/>
</dbReference>
<dbReference type="InterPro" id="IPR032781">
    <property type="entry name" value="ABC_tran_Xtn"/>
</dbReference>
<dbReference type="PROSITE" id="PS50893">
    <property type="entry name" value="ABC_TRANSPORTER_2"/>
    <property type="match status" value="2"/>
</dbReference>
<keyword evidence="4 7" id="KW-0547">Nucleotide-binding</keyword>
<keyword evidence="3 7" id="KW-0699">rRNA-binding</keyword>
<evidence type="ECO:0000313" key="9">
    <source>
        <dbReference type="EMBL" id="MDT3331217.1"/>
    </source>
</evidence>
<feature type="domain" description="ABC transporter" evidence="8">
    <location>
        <begin position="3"/>
        <end position="257"/>
    </location>
</feature>
<comment type="domain">
    <text evidence="7">The arm domain is inserted in the first ABC transporter domain. Probably contacts ribosomal protein L1.</text>
</comment>
<name>A0ABU3GKI6_9MICO</name>
<evidence type="ECO:0000256" key="5">
    <source>
        <dbReference type="ARBA" id="ARBA00022840"/>
    </source>
</evidence>
<dbReference type="PANTHER" id="PTHR43858:SF1">
    <property type="entry name" value="ABC TRANSPORTER-RELATED PROTEIN"/>
    <property type="match status" value="1"/>
</dbReference>
<evidence type="ECO:0000256" key="1">
    <source>
        <dbReference type="ARBA" id="ARBA00005868"/>
    </source>
</evidence>
<dbReference type="PROSITE" id="PS00211">
    <property type="entry name" value="ABC_TRANSPORTER_1"/>
    <property type="match status" value="2"/>
</dbReference>
<protein>
    <recommendedName>
        <fullName evidence="7">Energy-dependent translational throttle protein EttA</fullName>
        <ecNumber evidence="7">3.6.1.-</ecNumber>
    </recommendedName>
    <alternativeName>
        <fullName evidence="7">Translational regulatory factor EttA</fullName>
    </alternativeName>
</protein>
<feature type="binding site" evidence="7">
    <location>
        <begin position="38"/>
        <end position="45"/>
    </location>
    <ligand>
        <name>ATP</name>
        <dbReference type="ChEBI" id="CHEBI:30616"/>
        <label>1</label>
    </ligand>
</feature>
<keyword evidence="10" id="KW-1185">Reference proteome</keyword>
<sequence length="559" mass="61339">MAEYIYSMVRARKAVGEKLILDDVTMAFLPGAKIGMVGPNGAGKSTILKIMAGLDTPSNGEAKLSPGFSVGILMQEPELDESKTVLENIQDGVAIKPKLDRFNEISALMADPDADFDALLAEMGTLQEEIDAADGWDLDSQLSQAMDALRTPPADAAIAPLSGGEKRRVALAKLLLQKPDLLLLDEPTNHLDAESVLWLEQHLQAYKGAVIAITHDRYFLDNVAEWIAEVDRGRLIGYEGNYSTYLEKKGERLEVQGKKDAKLAKRLKEELEWVRSSAKGRQTKSKARLARYEEMAAEAERTRKLDFEEISIPPGPRLGSVVIEAKKLQKGFDGRSLIDGLSFSLPPNGIVGVIGPNGVGKTTLFKTIVGLEPLDGGDLKIGETVKISYVDQSRSNIDPNKTLWEVVSDGLDIITVGKTEIPSRAYVSKFGFKGPDQQKKAGVLSGGERNRLNLALTLKEGGNLLLLDEPTNDLDVETLSSLENALLEFPGCAVVITHDRWFLDRIATHILAYEGTADKPDQWYWFEGNFEAYEANKIERLGADAANPAKSTYRKLTRD</sequence>
<keyword evidence="7" id="KW-0677">Repeat</keyword>
<dbReference type="NCBIfam" id="NF008775">
    <property type="entry name" value="PRK11819.1"/>
    <property type="match status" value="1"/>
</dbReference>
<accession>A0ABU3GKI6</accession>
<feature type="binding site" evidence="7">
    <location>
        <begin position="355"/>
        <end position="362"/>
    </location>
    <ligand>
        <name>ATP</name>
        <dbReference type="ChEBI" id="CHEBI:30616"/>
        <label>2</label>
    </ligand>
</feature>
<keyword evidence="5 7" id="KW-0067">ATP-binding</keyword>
<organism evidence="9 10">
    <name type="scientific">Microbacterium aquilitoris</name>
    <dbReference type="NCBI Taxonomy" id="3067307"/>
    <lineage>
        <taxon>Bacteria</taxon>
        <taxon>Bacillati</taxon>
        <taxon>Actinomycetota</taxon>
        <taxon>Actinomycetes</taxon>
        <taxon>Micrococcales</taxon>
        <taxon>Microbacteriaceae</taxon>
        <taxon>Microbacterium</taxon>
    </lineage>
</organism>
<proteinExistence type="inferred from homology"/>
<dbReference type="Pfam" id="PF12848">
    <property type="entry name" value="ABC_tran_Xtn"/>
    <property type="match status" value="1"/>
</dbReference>
<dbReference type="NCBIfam" id="TIGR03719">
    <property type="entry name" value="ABC_ABC_ChvD"/>
    <property type="match status" value="1"/>
</dbReference>
<evidence type="ECO:0000256" key="4">
    <source>
        <dbReference type="ARBA" id="ARBA00022741"/>
    </source>
</evidence>
<evidence type="ECO:0000256" key="3">
    <source>
        <dbReference type="ARBA" id="ARBA00022730"/>
    </source>
</evidence>
<dbReference type="InterPro" id="IPR022374">
    <property type="entry name" value="EttA"/>
</dbReference>
<gene>
    <name evidence="7 9" type="primary">ettA</name>
    <name evidence="9" type="ORF">Q9S78_11100</name>
</gene>
<comment type="caution">
    <text evidence="9">The sequence shown here is derived from an EMBL/GenBank/DDBJ whole genome shotgun (WGS) entry which is preliminary data.</text>
</comment>
<dbReference type="PANTHER" id="PTHR43858">
    <property type="entry name" value="ENERGY-DEPENDENT TRANSLATIONAL THROTTLE PROTEIN ETTA"/>
    <property type="match status" value="1"/>
</dbReference>
<dbReference type="Gene3D" id="3.40.50.300">
    <property type="entry name" value="P-loop containing nucleotide triphosphate hydrolases"/>
    <property type="match status" value="2"/>
</dbReference>